<dbReference type="SUPFAM" id="SSF82171">
    <property type="entry name" value="DPP6 N-terminal domain-like"/>
    <property type="match status" value="1"/>
</dbReference>
<evidence type="ECO:0000259" key="2">
    <source>
        <dbReference type="Pfam" id="PF00326"/>
    </source>
</evidence>
<dbReference type="Proteomes" id="UP001166251">
    <property type="component" value="Unassembled WGS sequence"/>
</dbReference>
<keyword evidence="4" id="KW-1185">Reference proteome</keyword>
<accession>A0ABS7EIJ8</accession>
<proteinExistence type="predicted"/>
<dbReference type="Gene3D" id="3.40.50.1820">
    <property type="entry name" value="alpha/beta hydrolase"/>
    <property type="match status" value="1"/>
</dbReference>
<comment type="caution">
    <text evidence="3">The sequence shown here is derived from an EMBL/GenBank/DDBJ whole genome shotgun (WGS) entry which is preliminary data.</text>
</comment>
<dbReference type="InterPro" id="IPR029058">
    <property type="entry name" value="AB_hydrolase_fold"/>
</dbReference>
<reference evidence="3" key="1">
    <citation type="submission" date="2021-07" db="EMBL/GenBank/DDBJ databases">
        <title>Neiella marina sp. nov., isolated from the intestinal content of sea cucumber Apostichopus japonicus.</title>
        <authorList>
            <person name="Bai X."/>
        </authorList>
    </citation>
    <scope>NUCLEOTIDE SEQUENCE</scope>
    <source>
        <strain evidence="3">126</strain>
    </source>
</reference>
<evidence type="ECO:0000313" key="3">
    <source>
        <dbReference type="EMBL" id="MBW8192177.1"/>
    </source>
</evidence>
<evidence type="ECO:0000256" key="1">
    <source>
        <dbReference type="ARBA" id="ARBA00022801"/>
    </source>
</evidence>
<gene>
    <name evidence="3" type="ORF">K0504_14165</name>
</gene>
<dbReference type="PANTHER" id="PTHR42776:SF27">
    <property type="entry name" value="DIPEPTIDYL PEPTIDASE FAMILY MEMBER 6"/>
    <property type="match status" value="1"/>
</dbReference>
<dbReference type="PANTHER" id="PTHR42776">
    <property type="entry name" value="SERINE PEPTIDASE S9 FAMILY MEMBER"/>
    <property type="match status" value="1"/>
</dbReference>
<dbReference type="RefSeq" id="WP_220104803.1">
    <property type="nucleotide sequence ID" value="NZ_JAHZSS010000019.1"/>
</dbReference>
<protein>
    <submittedName>
        <fullName evidence="3">S9 family peptidase</fullName>
    </submittedName>
</protein>
<dbReference type="Pfam" id="PF00326">
    <property type="entry name" value="Peptidase_S9"/>
    <property type="match status" value="1"/>
</dbReference>
<organism evidence="3 4">
    <name type="scientific">Neiella holothuriorum</name>
    <dbReference type="NCBI Taxonomy" id="2870530"/>
    <lineage>
        <taxon>Bacteria</taxon>
        <taxon>Pseudomonadati</taxon>
        <taxon>Pseudomonadota</taxon>
        <taxon>Gammaproteobacteria</taxon>
        <taxon>Alteromonadales</taxon>
        <taxon>Echinimonadaceae</taxon>
        <taxon>Neiella</taxon>
    </lineage>
</organism>
<dbReference type="InterPro" id="IPR001375">
    <property type="entry name" value="Peptidase_S9_cat"/>
</dbReference>
<sequence>MMAHSIYRTLFLVTLLWLPLSTQANQPIPLEAFGTLPAKTMMVMSPSAKRLAYRDTSGGKDVLTVVDLSKGGVIAALDLSNIRTDGLYFLNEDKIVIRSTQHRRIMGYTGQHDVSSAFLLDINTNKIQQMLTPGKGIHAGQGGLGRIVALSSDHKSVYMPAYLINKRNPGKPPFGLVRVKLDAPKRTPKVVQKGSSTAIDFFLDENDEILARERYDEAADRHLIETFDGLNWNIIYEEKTSYINKGFAGITPDYKALVMSATAENGHRAYYRLELADGAINGPIFARENASVASLITNTDRVVAGVRYAGFQPSYEFFDDKLTRLFAAINNAMPNDSLNLVDYTPDWNSLLFYVEGEGIPGEYYMFNGGNFTYLATSRPQLQPTDVNPVEIYSYQARDGLTIPALLTRPAQSDKAKPLPAIMLPHGGPESYDKKGFDWLAQYFASRGFLVIQPQYRGSTGFGAQHVLKGRGEWGKKMQDDLTDAITALSEQGRVEPNRVCIVGASYGGYAALAGATLTPDMYQCAVSINGVSDLETMMDRVKRESGRKSGVHAYWEDAMAGGNATDDYLEAVSPINHVAQTKAPVLLIHGTIDEVVNIEQSKDMYKALRKQGKDVTYLELEDEGHYLSKSSTRLQALQAIDAFIEKYMM</sequence>
<evidence type="ECO:0000313" key="4">
    <source>
        <dbReference type="Proteomes" id="UP001166251"/>
    </source>
</evidence>
<dbReference type="SUPFAM" id="SSF53474">
    <property type="entry name" value="alpha/beta-Hydrolases"/>
    <property type="match status" value="1"/>
</dbReference>
<keyword evidence="1" id="KW-0378">Hydrolase</keyword>
<feature type="domain" description="Peptidase S9 prolyl oligopeptidase catalytic" evidence="2">
    <location>
        <begin position="436"/>
        <end position="648"/>
    </location>
</feature>
<dbReference type="EMBL" id="JAHZSS010000019">
    <property type="protein sequence ID" value="MBW8192177.1"/>
    <property type="molecule type" value="Genomic_DNA"/>
</dbReference>
<name>A0ABS7EIJ8_9GAMM</name>